<dbReference type="EMBL" id="PKMF04000125">
    <property type="protein sequence ID" value="KAK7848603.1"/>
    <property type="molecule type" value="Genomic_DNA"/>
</dbReference>
<evidence type="ECO:0000313" key="1">
    <source>
        <dbReference type="EMBL" id="KAK7848603.1"/>
    </source>
</evidence>
<evidence type="ECO:0000313" key="2">
    <source>
        <dbReference type="Proteomes" id="UP000237347"/>
    </source>
</evidence>
<reference evidence="1 2" key="1">
    <citation type="journal article" date="2018" name="Sci. Data">
        <title>The draft genome sequence of cork oak.</title>
        <authorList>
            <person name="Ramos A.M."/>
            <person name="Usie A."/>
            <person name="Barbosa P."/>
            <person name="Barros P.M."/>
            <person name="Capote T."/>
            <person name="Chaves I."/>
            <person name="Simoes F."/>
            <person name="Abreu I."/>
            <person name="Carrasquinho I."/>
            <person name="Faro C."/>
            <person name="Guimaraes J.B."/>
            <person name="Mendonca D."/>
            <person name="Nobrega F."/>
            <person name="Rodrigues L."/>
            <person name="Saibo N.J.M."/>
            <person name="Varela M.C."/>
            <person name="Egas C."/>
            <person name="Matos J."/>
            <person name="Miguel C.M."/>
            <person name="Oliveira M.M."/>
            <person name="Ricardo C.P."/>
            <person name="Goncalves S."/>
        </authorList>
    </citation>
    <scope>NUCLEOTIDE SEQUENCE [LARGE SCALE GENOMIC DNA]</scope>
    <source>
        <strain evidence="2">cv. HL8</strain>
    </source>
</reference>
<dbReference type="Proteomes" id="UP000237347">
    <property type="component" value="Unassembled WGS sequence"/>
</dbReference>
<gene>
    <name evidence="1" type="primary">ycf68-1_1</name>
    <name evidence="1" type="ORF">CFP56_004622</name>
</gene>
<feature type="non-terminal residue" evidence="1">
    <location>
        <position position="1"/>
    </location>
</feature>
<comment type="caution">
    <text evidence="1">The sequence shown here is derived from an EMBL/GenBank/DDBJ whole genome shotgun (WGS) entry which is preliminary data.</text>
</comment>
<organism evidence="1 2">
    <name type="scientific">Quercus suber</name>
    <name type="common">Cork oak</name>
    <dbReference type="NCBI Taxonomy" id="58331"/>
    <lineage>
        <taxon>Eukaryota</taxon>
        <taxon>Viridiplantae</taxon>
        <taxon>Streptophyta</taxon>
        <taxon>Embryophyta</taxon>
        <taxon>Tracheophyta</taxon>
        <taxon>Spermatophyta</taxon>
        <taxon>Magnoliopsida</taxon>
        <taxon>eudicotyledons</taxon>
        <taxon>Gunneridae</taxon>
        <taxon>Pentapetalae</taxon>
        <taxon>rosids</taxon>
        <taxon>fabids</taxon>
        <taxon>Fagales</taxon>
        <taxon>Fagaceae</taxon>
        <taxon>Quercus</taxon>
    </lineage>
</organism>
<keyword evidence="2" id="KW-1185">Reference proteome</keyword>
<accession>A0AAW0LCF1</accession>
<sequence length="61" mass="7161">NQTSPQEDRWGDSGEIQCRSNFLFNRGIQVVREDHHDSPFLKNPYIPYQYMDNYLLSIGLG</sequence>
<protein>
    <submittedName>
        <fullName evidence="1">Uncharacterized protein</fullName>
    </submittedName>
</protein>
<dbReference type="AlphaFoldDB" id="A0AAW0LCF1"/>
<proteinExistence type="predicted"/>
<name>A0AAW0LCF1_QUESU</name>